<dbReference type="AlphaFoldDB" id="A0A1H8T1K2"/>
<accession>A0A1H8T1K2</accession>
<dbReference type="InterPro" id="IPR052356">
    <property type="entry name" value="Thiol_S-MT"/>
</dbReference>
<keyword evidence="2" id="KW-0808">Transferase</keyword>
<evidence type="ECO:0000313" key="3">
    <source>
        <dbReference type="Proteomes" id="UP000199657"/>
    </source>
</evidence>
<sequence>MSFYENKVLPHLLHLACGNEVVDRQRAKVVPEAYGRVLEVGMGSGLNIPHYNPDKVELVWGLEPSEGMRRKGRKNVAAAPFQVQWLDLAAEEIPLENASADTVVLTYTLCTIPDWHRALQEMRRVLKPGGRLLFCEHGSAPDETVRKWQERINPLWRVVAGGCNVNRAIPHLIASAGFGIDRMDSGYLPKTPRFAGFNYWGTARPR</sequence>
<evidence type="ECO:0000259" key="1">
    <source>
        <dbReference type="Pfam" id="PF08241"/>
    </source>
</evidence>
<dbReference type="STRING" id="406100.SAMN04488052_103332"/>
<dbReference type="InterPro" id="IPR013216">
    <property type="entry name" value="Methyltransf_11"/>
</dbReference>
<dbReference type="Proteomes" id="UP000199657">
    <property type="component" value="Unassembled WGS sequence"/>
</dbReference>
<evidence type="ECO:0000313" key="2">
    <source>
        <dbReference type="EMBL" id="SEO84468.1"/>
    </source>
</evidence>
<dbReference type="EMBL" id="FOEG01000003">
    <property type="protein sequence ID" value="SEO84468.1"/>
    <property type="molecule type" value="Genomic_DNA"/>
</dbReference>
<organism evidence="2 3">
    <name type="scientific">Aquisalimonas asiatica</name>
    <dbReference type="NCBI Taxonomy" id="406100"/>
    <lineage>
        <taxon>Bacteria</taxon>
        <taxon>Pseudomonadati</taxon>
        <taxon>Pseudomonadota</taxon>
        <taxon>Gammaproteobacteria</taxon>
        <taxon>Chromatiales</taxon>
        <taxon>Ectothiorhodospiraceae</taxon>
        <taxon>Aquisalimonas</taxon>
    </lineage>
</organism>
<dbReference type="GO" id="GO:0008757">
    <property type="term" value="F:S-adenosylmethionine-dependent methyltransferase activity"/>
    <property type="evidence" value="ECO:0007669"/>
    <property type="project" value="InterPro"/>
</dbReference>
<dbReference type="SUPFAM" id="SSF53335">
    <property type="entry name" value="S-adenosyl-L-methionine-dependent methyltransferases"/>
    <property type="match status" value="1"/>
</dbReference>
<dbReference type="CDD" id="cd02440">
    <property type="entry name" value="AdoMet_MTases"/>
    <property type="match status" value="1"/>
</dbReference>
<dbReference type="GO" id="GO:0032259">
    <property type="term" value="P:methylation"/>
    <property type="evidence" value="ECO:0007669"/>
    <property type="project" value="UniProtKB-KW"/>
</dbReference>
<proteinExistence type="predicted"/>
<reference evidence="2 3" key="1">
    <citation type="submission" date="2016-10" db="EMBL/GenBank/DDBJ databases">
        <authorList>
            <person name="de Groot N.N."/>
        </authorList>
    </citation>
    <scope>NUCLEOTIDE SEQUENCE [LARGE SCALE GENOMIC DNA]</scope>
    <source>
        <strain evidence="2 3">CGMCC 1.6291</strain>
    </source>
</reference>
<keyword evidence="3" id="KW-1185">Reference proteome</keyword>
<dbReference type="OrthoDB" id="323463at2"/>
<dbReference type="Pfam" id="PF08241">
    <property type="entry name" value="Methyltransf_11"/>
    <property type="match status" value="1"/>
</dbReference>
<dbReference type="RefSeq" id="WP_091642787.1">
    <property type="nucleotide sequence ID" value="NZ_FOEG01000003.1"/>
</dbReference>
<keyword evidence="2" id="KW-0489">Methyltransferase</keyword>
<name>A0A1H8T1K2_9GAMM</name>
<dbReference type="InterPro" id="IPR029063">
    <property type="entry name" value="SAM-dependent_MTases_sf"/>
</dbReference>
<dbReference type="PANTHER" id="PTHR45036:SF1">
    <property type="entry name" value="METHYLTRANSFERASE LIKE 7A"/>
    <property type="match status" value="1"/>
</dbReference>
<dbReference type="Gene3D" id="3.40.50.150">
    <property type="entry name" value="Vaccinia Virus protein VP39"/>
    <property type="match status" value="1"/>
</dbReference>
<protein>
    <submittedName>
        <fullName evidence="2">Methyltransferase domain-containing protein</fullName>
    </submittedName>
</protein>
<gene>
    <name evidence="2" type="ORF">SAMN04488052_103332</name>
</gene>
<feature type="domain" description="Methyltransferase type 11" evidence="1">
    <location>
        <begin position="38"/>
        <end position="134"/>
    </location>
</feature>
<dbReference type="PANTHER" id="PTHR45036">
    <property type="entry name" value="METHYLTRANSFERASE LIKE 7B"/>
    <property type="match status" value="1"/>
</dbReference>